<sequence length="149" mass="15007">MNKKTAFAILAALTLSATGAGWVTEAHADLPATGSFGVPGEIPVDSGSAEALTTGSTGTTGNTAGSGSALVPADTLMHARLALAGADRPDAVQLAHDVCGILRDQPNLLGRQAARDHLANNGVPAGFQEGWTLGTAADLYCPDMVSVLR</sequence>
<organism evidence="4 5">
    <name type="scientific">Nocardia flavorosea</name>
    <dbReference type="NCBI Taxonomy" id="53429"/>
    <lineage>
        <taxon>Bacteria</taxon>
        <taxon>Bacillati</taxon>
        <taxon>Actinomycetota</taxon>
        <taxon>Actinomycetes</taxon>
        <taxon>Mycobacteriales</taxon>
        <taxon>Nocardiaceae</taxon>
        <taxon>Nocardia</taxon>
    </lineage>
</organism>
<proteinExistence type="predicted"/>
<dbReference type="InterPro" id="IPR007969">
    <property type="entry name" value="DUF732"/>
</dbReference>
<gene>
    <name evidence="4" type="ORF">HGA15_30720</name>
</gene>
<feature type="chain" id="PRO_5032525068" description="DUF732 domain-containing protein" evidence="2">
    <location>
        <begin position="29"/>
        <end position="149"/>
    </location>
</feature>
<evidence type="ECO:0000256" key="2">
    <source>
        <dbReference type="SAM" id="SignalP"/>
    </source>
</evidence>
<dbReference type="EMBL" id="JAAXOT010000022">
    <property type="protein sequence ID" value="NKY60435.1"/>
    <property type="molecule type" value="Genomic_DNA"/>
</dbReference>
<dbReference type="Pfam" id="PF05305">
    <property type="entry name" value="DUF732"/>
    <property type="match status" value="1"/>
</dbReference>
<evidence type="ECO:0000259" key="3">
    <source>
        <dbReference type="Pfam" id="PF05305"/>
    </source>
</evidence>
<feature type="signal peptide" evidence="2">
    <location>
        <begin position="1"/>
        <end position="28"/>
    </location>
</feature>
<dbReference type="Proteomes" id="UP000570678">
    <property type="component" value="Unassembled WGS sequence"/>
</dbReference>
<name>A0A846YN07_9NOCA</name>
<feature type="domain" description="DUF732" evidence="3">
    <location>
        <begin position="83"/>
        <end position="143"/>
    </location>
</feature>
<reference evidence="4 5" key="1">
    <citation type="submission" date="2020-04" db="EMBL/GenBank/DDBJ databases">
        <title>MicrobeNet Type strains.</title>
        <authorList>
            <person name="Nicholson A.C."/>
        </authorList>
    </citation>
    <scope>NUCLEOTIDE SEQUENCE [LARGE SCALE GENOMIC DNA]</scope>
    <source>
        <strain evidence="4 5">JCM 3332</strain>
    </source>
</reference>
<evidence type="ECO:0000313" key="4">
    <source>
        <dbReference type="EMBL" id="NKY60435.1"/>
    </source>
</evidence>
<feature type="region of interest" description="Disordered" evidence="1">
    <location>
        <begin position="46"/>
        <end position="65"/>
    </location>
</feature>
<dbReference type="AlphaFoldDB" id="A0A846YN07"/>
<keyword evidence="5" id="KW-1185">Reference proteome</keyword>
<protein>
    <recommendedName>
        <fullName evidence="3">DUF732 domain-containing protein</fullName>
    </recommendedName>
</protein>
<dbReference type="RefSeq" id="WP_062979991.1">
    <property type="nucleotide sequence ID" value="NZ_JAAXOT010000022.1"/>
</dbReference>
<accession>A0A846YN07</accession>
<keyword evidence="2" id="KW-0732">Signal</keyword>
<evidence type="ECO:0000256" key="1">
    <source>
        <dbReference type="SAM" id="MobiDB-lite"/>
    </source>
</evidence>
<comment type="caution">
    <text evidence="4">The sequence shown here is derived from an EMBL/GenBank/DDBJ whole genome shotgun (WGS) entry which is preliminary data.</text>
</comment>
<evidence type="ECO:0000313" key="5">
    <source>
        <dbReference type="Proteomes" id="UP000570678"/>
    </source>
</evidence>